<dbReference type="GO" id="GO:0080043">
    <property type="term" value="F:quercetin 3-O-glucosyltransferase activity"/>
    <property type="evidence" value="ECO:0000318"/>
    <property type="project" value="GO_Central"/>
</dbReference>
<keyword evidence="4" id="KW-1185">Reference proteome</keyword>
<dbReference type="FunFam" id="3.40.50.2000:FF:000120">
    <property type="entry name" value="UDP-glycosyltransferase 76C1"/>
    <property type="match status" value="1"/>
</dbReference>
<dbReference type="AlphaFoldDB" id="A0A2C9V3R6"/>
<evidence type="ECO:0000256" key="2">
    <source>
        <dbReference type="ARBA" id="ARBA00022679"/>
    </source>
</evidence>
<dbReference type="OrthoDB" id="5835829at2759"/>
<dbReference type="CDD" id="cd03784">
    <property type="entry name" value="GT1_Gtf-like"/>
    <property type="match status" value="1"/>
</dbReference>
<dbReference type="Proteomes" id="UP000091857">
    <property type="component" value="Chromosome 10"/>
</dbReference>
<dbReference type="PANTHER" id="PTHR11926">
    <property type="entry name" value="GLUCOSYL/GLUCURONOSYL TRANSFERASES"/>
    <property type="match status" value="1"/>
</dbReference>
<evidence type="ECO:0000313" key="3">
    <source>
        <dbReference type="EMBL" id="OAY38508.1"/>
    </source>
</evidence>
<dbReference type="SUPFAM" id="SSF53756">
    <property type="entry name" value="UDP-Glycosyltransferase/glycogen phosphorylase"/>
    <property type="match status" value="1"/>
</dbReference>
<protein>
    <recommendedName>
        <fullName evidence="5">Glycosyltransferase</fullName>
    </recommendedName>
</protein>
<dbReference type="Gene3D" id="3.40.50.2000">
    <property type="entry name" value="Glycogen Phosphorylase B"/>
    <property type="match status" value="2"/>
</dbReference>
<dbReference type="PANTHER" id="PTHR11926:SF1374">
    <property type="entry name" value="UDP-GLYCOSYLTRANSFERASE 76F1-RELATED"/>
    <property type="match status" value="1"/>
</dbReference>
<reference evidence="4" key="1">
    <citation type="journal article" date="2016" name="Nat. Biotechnol.">
        <title>Sequencing wild and cultivated cassava and related species reveals extensive interspecific hybridization and genetic diversity.</title>
        <authorList>
            <person name="Bredeson J.V."/>
            <person name="Lyons J.B."/>
            <person name="Prochnik S.E."/>
            <person name="Wu G.A."/>
            <person name="Ha C.M."/>
            <person name="Edsinger-Gonzales E."/>
            <person name="Grimwood J."/>
            <person name="Schmutz J."/>
            <person name="Rabbi I.Y."/>
            <person name="Egesi C."/>
            <person name="Nauluvula P."/>
            <person name="Lebot V."/>
            <person name="Ndunguru J."/>
            <person name="Mkamilo G."/>
            <person name="Bart R.S."/>
            <person name="Setter T.L."/>
            <person name="Gleadow R.M."/>
            <person name="Kulakow P."/>
            <person name="Ferguson M.E."/>
            <person name="Rounsley S."/>
            <person name="Rokhsar D.S."/>
        </authorList>
    </citation>
    <scope>NUCLEOTIDE SEQUENCE [LARGE SCALE GENOMIC DNA]</scope>
    <source>
        <strain evidence="4">cv. AM560-2</strain>
    </source>
</reference>
<dbReference type="GO" id="GO:0080044">
    <property type="term" value="F:quercetin 7-O-glucosyltransferase activity"/>
    <property type="evidence" value="ECO:0000318"/>
    <property type="project" value="GO_Central"/>
</dbReference>
<dbReference type="FunFam" id="3.40.50.2000:FF:000040">
    <property type="entry name" value="UDP-glycosyltransferase 76C1"/>
    <property type="match status" value="1"/>
</dbReference>
<gene>
    <name evidence="3" type="ORF">MANES_10G020500v8</name>
</gene>
<comment type="caution">
    <text evidence="3">The sequence shown here is derived from an EMBL/GenBank/DDBJ whole genome shotgun (WGS) entry which is preliminary data.</text>
</comment>
<dbReference type="Pfam" id="PF00201">
    <property type="entry name" value="UDPGT"/>
    <property type="match status" value="1"/>
</dbReference>
<evidence type="ECO:0008006" key="5">
    <source>
        <dbReference type="Google" id="ProtNLM"/>
    </source>
</evidence>
<evidence type="ECO:0000256" key="1">
    <source>
        <dbReference type="ARBA" id="ARBA00009995"/>
    </source>
</evidence>
<name>A0A2C9V3R6_MANES</name>
<proteinExistence type="inferred from homology"/>
<dbReference type="Gramene" id="Manes.10G020500.1.v8.1">
    <property type="protein sequence ID" value="Manes.10G020500.1.v8.1.CDS"/>
    <property type="gene ID" value="Manes.10G020500.v8.1"/>
</dbReference>
<organism evidence="3 4">
    <name type="scientific">Manihot esculenta</name>
    <name type="common">Cassava</name>
    <name type="synonym">Jatropha manihot</name>
    <dbReference type="NCBI Taxonomy" id="3983"/>
    <lineage>
        <taxon>Eukaryota</taxon>
        <taxon>Viridiplantae</taxon>
        <taxon>Streptophyta</taxon>
        <taxon>Embryophyta</taxon>
        <taxon>Tracheophyta</taxon>
        <taxon>Spermatophyta</taxon>
        <taxon>Magnoliopsida</taxon>
        <taxon>eudicotyledons</taxon>
        <taxon>Gunneridae</taxon>
        <taxon>Pentapetalae</taxon>
        <taxon>rosids</taxon>
        <taxon>fabids</taxon>
        <taxon>Malpighiales</taxon>
        <taxon>Euphorbiaceae</taxon>
        <taxon>Crotonoideae</taxon>
        <taxon>Manihoteae</taxon>
        <taxon>Manihot</taxon>
    </lineage>
</organism>
<comment type="similarity">
    <text evidence="1">Belongs to the UDP-glycosyltransferase family.</text>
</comment>
<dbReference type="InterPro" id="IPR002213">
    <property type="entry name" value="UDP_glucos_trans"/>
</dbReference>
<evidence type="ECO:0000313" key="4">
    <source>
        <dbReference type="Proteomes" id="UP000091857"/>
    </source>
</evidence>
<sequence length="456" mass="51332">MEQRKGRRLVLFPLPLQGHINPMIQLANILHSKGFSITIIHTTFNSPDSSKYPHFNFHFIQENLTETEASTTDVLALLSLLNIKCVGPFQDCLSRLLSDVSDEPVSCLISDAIFHFTQSVSNSLNLPRLVLRTSGASSFLIFSTFPFLREKGYLPIQESQIEEPVVEFPPLKVKDLPVVKTCHPELLYQLVVNMVNETKSSSGIIWNTFEELEQSALATIRHEFHIPVFPIGPFHKCSHALSSSLLTQDQSCISWLDKQAPKSVIYVSFGSIAAITEAEFLEIAWGLANSKQPFLWVVRPGLVQGKQWLEHLPNGFLEDVNERGHIVKWAPQLQVLAHQAVATFWTHNGWNSTLESICEGVPMICMPCFSDQGVNARFVSDVWRVGVQIESGLKREKVEEIIRRLMVEEEGEEIRNRTLNLKEKAKLCLSKDGSSSQSLDGLISHILSLESFIFQA</sequence>
<accession>A0A2C9V3R6</accession>
<dbReference type="OMA" id="DLMHIGK"/>
<dbReference type="GO" id="GO:0005737">
    <property type="term" value="C:cytoplasm"/>
    <property type="evidence" value="ECO:0000318"/>
    <property type="project" value="GO_Central"/>
</dbReference>
<dbReference type="EMBL" id="CM004396">
    <property type="protein sequence ID" value="OAY38508.1"/>
    <property type="molecule type" value="Genomic_DNA"/>
</dbReference>
<keyword evidence="2" id="KW-0808">Transferase</keyword>